<keyword evidence="11" id="KW-1185">Reference proteome</keyword>
<dbReference type="GO" id="GO:0004888">
    <property type="term" value="F:transmembrane signaling receptor activity"/>
    <property type="evidence" value="ECO:0007669"/>
    <property type="project" value="InterPro"/>
</dbReference>
<dbReference type="KEGG" id="pseo:OM33_21385"/>
<feature type="coiled-coil region" evidence="5">
    <location>
        <begin position="539"/>
        <end position="577"/>
    </location>
</feature>
<evidence type="ECO:0000259" key="9">
    <source>
        <dbReference type="PROSITE" id="PS50885"/>
    </source>
</evidence>
<name>A0A0A7ELQ7_9GAMM</name>
<dbReference type="Gene3D" id="1.10.287.950">
    <property type="entry name" value="Methyl-accepting chemotaxis protein"/>
    <property type="match status" value="1"/>
</dbReference>
<dbReference type="Proteomes" id="UP000030341">
    <property type="component" value="Chromosome 2"/>
</dbReference>
<evidence type="ECO:0000256" key="1">
    <source>
        <dbReference type="ARBA" id="ARBA00004370"/>
    </source>
</evidence>
<dbReference type="InterPro" id="IPR004090">
    <property type="entry name" value="Chemotax_Me-accpt_rcpt"/>
</dbReference>
<dbReference type="OrthoDB" id="5693655at2"/>
<dbReference type="SMART" id="SM00304">
    <property type="entry name" value="HAMP"/>
    <property type="match status" value="1"/>
</dbReference>
<feature type="compositionally biased region" description="Polar residues" evidence="6">
    <location>
        <begin position="644"/>
        <end position="656"/>
    </location>
</feature>
<protein>
    <recommendedName>
        <fullName evidence="12">Chemotaxis protein</fullName>
    </recommendedName>
</protein>
<dbReference type="Pfam" id="PF00672">
    <property type="entry name" value="HAMP"/>
    <property type="match status" value="1"/>
</dbReference>
<comment type="similarity">
    <text evidence="3">Belongs to the methyl-accepting chemotaxis (MCP) protein family.</text>
</comment>
<evidence type="ECO:0000256" key="5">
    <source>
        <dbReference type="SAM" id="Coils"/>
    </source>
</evidence>
<gene>
    <name evidence="10" type="ORF">OM33_21385</name>
</gene>
<evidence type="ECO:0000259" key="8">
    <source>
        <dbReference type="PROSITE" id="PS50111"/>
    </source>
</evidence>
<dbReference type="PROSITE" id="PS50885">
    <property type="entry name" value="HAMP"/>
    <property type="match status" value="1"/>
</dbReference>
<sequence length="667" mass="72692">MKLTVSVRIFGGFAILLALSFIIYLVALLGIRTIGTGVEQVSEKSVPALIAGADLSENILVAELALVELASTENLKQATALRSIIEKANLGNTQAVNGLEAVIKDHRKLAELFTQTKSHNEDFLSASDEVINDYFSMLKLLEVTKERAREFGDMGDESLSLAYDLEGLSDDDAINNAISEFVTEVETSVDEANSALASNIVFEILSIESTLKDSNNRITELFATFSKAPSLRNDESVILMKDNLGRFLKALVGNESAIKARIDSLKRQKEVSEQLKQAKRLGDNARETLHQLNENIKADSVDIKNTALELVKQNQIITSILTLFTLTLSGIVAYFVTLSIKKPLSQAVEQIKQAATGDMTVQFTKMRDDELGELADNMQSLVNTLRSTLKEISNNSNRLATTAEETNTIAQQSYESASSQHKKMQIMADSISEMKDTVQSVSNSIHSTLEQVDQANQDAEQGQVVLNTNIANINLLNDAITQSATAIESLNADTNNISSVLDIIRGVAEQTNLLALNAAIEAARAGEQGRGFAVVADEVRTLAQKAHDATQEIQQAIENLQQGAKQAVETMSKSQSETQQCVDGIQSVDVMLNSILTGITKIKDMSQQIATAAEQQSIAALSQHENMMEMQENTELSAAHAEENNQASQQLASMAETQRELMSKFKT</sequence>
<evidence type="ECO:0000256" key="2">
    <source>
        <dbReference type="ARBA" id="ARBA00023224"/>
    </source>
</evidence>
<evidence type="ECO:0000256" key="4">
    <source>
        <dbReference type="PROSITE-ProRule" id="PRU00284"/>
    </source>
</evidence>
<evidence type="ECO:0000256" key="3">
    <source>
        <dbReference type="ARBA" id="ARBA00029447"/>
    </source>
</evidence>
<keyword evidence="7" id="KW-0472">Membrane</keyword>
<evidence type="ECO:0000256" key="6">
    <source>
        <dbReference type="SAM" id="MobiDB-lite"/>
    </source>
</evidence>
<accession>A0A0A7ELQ7</accession>
<dbReference type="PANTHER" id="PTHR32089:SF70">
    <property type="entry name" value="ENERGY TAXIS MODULATING METHYL ACCEPTING SENSORY TRANSDUCER"/>
    <property type="match status" value="1"/>
</dbReference>
<dbReference type="EMBL" id="CP009889">
    <property type="protein sequence ID" value="AIY67559.1"/>
    <property type="molecule type" value="Genomic_DNA"/>
</dbReference>
<dbReference type="PANTHER" id="PTHR32089">
    <property type="entry name" value="METHYL-ACCEPTING CHEMOTAXIS PROTEIN MCPB"/>
    <property type="match status" value="1"/>
</dbReference>
<evidence type="ECO:0000256" key="7">
    <source>
        <dbReference type="SAM" id="Phobius"/>
    </source>
</evidence>
<dbReference type="STRING" id="1348114.OM33_21385"/>
<dbReference type="SUPFAM" id="SSF58104">
    <property type="entry name" value="Methyl-accepting chemotaxis protein (MCP) signaling domain"/>
    <property type="match status" value="1"/>
</dbReference>
<dbReference type="SMART" id="SM00283">
    <property type="entry name" value="MA"/>
    <property type="match status" value="1"/>
</dbReference>
<dbReference type="GO" id="GO:0007165">
    <property type="term" value="P:signal transduction"/>
    <property type="evidence" value="ECO:0007669"/>
    <property type="project" value="UniProtKB-KW"/>
</dbReference>
<feature type="compositionally biased region" description="Basic and acidic residues" evidence="6">
    <location>
        <begin position="657"/>
        <end position="667"/>
    </location>
</feature>
<dbReference type="HOGENOM" id="CLU_000445_107_27_6"/>
<feature type="domain" description="HAMP" evidence="9">
    <location>
        <begin position="338"/>
        <end position="390"/>
    </location>
</feature>
<proteinExistence type="inferred from homology"/>
<evidence type="ECO:0000313" key="11">
    <source>
        <dbReference type="Proteomes" id="UP000030341"/>
    </source>
</evidence>
<keyword evidence="2 4" id="KW-0807">Transducer</keyword>
<dbReference type="Pfam" id="PF00015">
    <property type="entry name" value="MCPsignal"/>
    <property type="match status" value="1"/>
</dbReference>
<dbReference type="FunFam" id="1.10.287.950:FF:000001">
    <property type="entry name" value="Methyl-accepting chemotaxis sensory transducer"/>
    <property type="match status" value="1"/>
</dbReference>
<comment type="subcellular location">
    <subcellularLocation>
        <location evidence="1">Membrane</location>
    </subcellularLocation>
</comment>
<feature type="transmembrane region" description="Helical" evidence="7">
    <location>
        <begin position="7"/>
        <end position="31"/>
    </location>
</feature>
<feature type="region of interest" description="Disordered" evidence="6">
    <location>
        <begin position="640"/>
        <end position="667"/>
    </location>
</feature>
<keyword evidence="7" id="KW-1133">Transmembrane helix</keyword>
<dbReference type="GO" id="GO:0006935">
    <property type="term" value="P:chemotaxis"/>
    <property type="evidence" value="ECO:0007669"/>
    <property type="project" value="InterPro"/>
</dbReference>
<dbReference type="AlphaFoldDB" id="A0A0A7ELQ7"/>
<dbReference type="PRINTS" id="PR00260">
    <property type="entry name" value="CHEMTRNSDUCR"/>
</dbReference>
<feature type="domain" description="Methyl-accepting transducer" evidence="8">
    <location>
        <begin position="395"/>
        <end position="631"/>
    </location>
</feature>
<dbReference type="PROSITE" id="PS50111">
    <property type="entry name" value="CHEMOTAXIS_TRANSDUC_2"/>
    <property type="match status" value="1"/>
</dbReference>
<reference evidence="10 11" key="1">
    <citation type="submission" date="2014-11" db="EMBL/GenBank/DDBJ databases">
        <title>Complete Genome Sequence of Pseudoalteromonas sp. Strain OCN003 Isolated from Kaneohe Bay, Oahu, Hawaii.</title>
        <authorList>
            <person name="Beurmann S."/>
            <person name="Videau P."/>
            <person name="Ushijima B."/>
            <person name="Smith A.M."/>
            <person name="Aeby G.S."/>
            <person name="Callahan S.M."/>
            <person name="Belcaid M."/>
        </authorList>
    </citation>
    <scope>NUCLEOTIDE SEQUENCE [LARGE SCALE GENOMIC DNA]</scope>
    <source>
        <strain evidence="10 11">OCN003</strain>
    </source>
</reference>
<dbReference type="eggNOG" id="COG0840">
    <property type="taxonomic scope" value="Bacteria"/>
</dbReference>
<evidence type="ECO:0008006" key="12">
    <source>
        <dbReference type="Google" id="ProtNLM"/>
    </source>
</evidence>
<keyword evidence="5" id="KW-0175">Coiled coil</keyword>
<organism evidence="10 11">
    <name type="scientific">Pseudoalteromonas piratica</name>
    <dbReference type="NCBI Taxonomy" id="1348114"/>
    <lineage>
        <taxon>Bacteria</taxon>
        <taxon>Pseudomonadati</taxon>
        <taxon>Pseudomonadota</taxon>
        <taxon>Gammaproteobacteria</taxon>
        <taxon>Alteromonadales</taxon>
        <taxon>Pseudoalteromonadaceae</taxon>
        <taxon>Pseudoalteromonas</taxon>
    </lineage>
</organism>
<dbReference type="RefSeq" id="WP_040136659.1">
    <property type="nucleotide sequence ID" value="NZ_CP009889.1"/>
</dbReference>
<dbReference type="InterPro" id="IPR003660">
    <property type="entry name" value="HAMP_dom"/>
</dbReference>
<keyword evidence="7" id="KW-0812">Transmembrane</keyword>
<dbReference type="InterPro" id="IPR004089">
    <property type="entry name" value="MCPsignal_dom"/>
</dbReference>
<dbReference type="CDD" id="cd11386">
    <property type="entry name" value="MCP_signal"/>
    <property type="match status" value="1"/>
</dbReference>
<dbReference type="GO" id="GO:0016020">
    <property type="term" value="C:membrane"/>
    <property type="evidence" value="ECO:0007669"/>
    <property type="project" value="UniProtKB-SubCell"/>
</dbReference>
<evidence type="ECO:0000313" key="10">
    <source>
        <dbReference type="EMBL" id="AIY67559.1"/>
    </source>
</evidence>